<dbReference type="GO" id="GO:0003676">
    <property type="term" value="F:nucleic acid binding"/>
    <property type="evidence" value="ECO:0007669"/>
    <property type="project" value="InterPro"/>
</dbReference>
<dbReference type="InterPro" id="IPR052892">
    <property type="entry name" value="NA-targeting_endonuclease"/>
</dbReference>
<dbReference type="PANTHER" id="PTHR33877:SF2">
    <property type="entry name" value="OS07G0170200 PROTEIN"/>
    <property type="match status" value="1"/>
</dbReference>
<dbReference type="InterPro" id="IPR003615">
    <property type="entry name" value="HNH_nuc"/>
</dbReference>
<feature type="domain" description="HNH nuclease" evidence="1">
    <location>
        <begin position="176"/>
        <end position="226"/>
    </location>
</feature>
<sequence>MKVGAKMTLNGKEQEFCDNIRRDLEEAAVKVSSEINVLTERLAQTPSLIRSSARWFGKSIYWVGLNLRQHPIYNHRKKTHDLIRFSDRFKIHLVTWGKGFQKEHTSQITNKLLQFETKTNTLISEFKKIINKIYGLPSDVLVDKCPFCQKPTDEDSIFCKYCGAQIKGKSRYIPANIKEEVMRRDKGMCVICGSGENIEFDHIIPFSKGGSNSLKNIQILCERCNRKKHNKIGF</sequence>
<evidence type="ECO:0000259" key="1">
    <source>
        <dbReference type="SMART" id="SM00507"/>
    </source>
</evidence>
<protein>
    <recommendedName>
        <fullName evidence="1">HNH nuclease domain-containing protein</fullName>
    </recommendedName>
</protein>
<dbReference type="SMART" id="SM00507">
    <property type="entry name" value="HNHc"/>
    <property type="match status" value="1"/>
</dbReference>
<dbReference type="PANTHER" id="PTHR33877">
    <property type="entry name" value="SLL1193 PROTEIN"/>
    <property type="match status" value="1"/>
</dbReference>
<organism evidence="2">
    <name type="scientific">marine sediment metagenome</name>
    <dbReference type="NCBI Taxonomy" id="412755"/>
    <lineage>
        <taxon>unclassified sequences</taxon>
        <taxon>metagenomes</taxon>
        <taxon>ecological metagenomes</taxon>
    </lineage>
</organism>
<dbReference type="AlphaFoldDB" id="A0A0F9IWJ6"/>
<dbReference type="GO" id="GO:0004519">
    <property type="term" value="F:endonuclease activity"/>
    <property type="evidence" value="ECO:0007669"/>
    <property type="project" value="InterPro"/>
</dbReference>
<dbReference type="InterPro" id="IPR002711">
    <property type="entry name" value="HNH"/>
</dbReference>
<dbReference type="Pfam" id="PF01844">
    <property type="entry name" value="HNH"/>
    <property type="match status" value="1"/>
</dbReference>
<dbReference type="Gene3D" id="1.10.30.50">
    <property type="match status" value="1"/>
</dbReference>
<dbReference type="EMBL" id="LAZR01011444">
    <property type="protein sequence ID" value="KKM61648.1"/>
    <property type="molecule type" value="Genomic_DNA"/>
</dbReference>
<dbReference type="CDD" id="cd00085">
    <property type="entry name" value="HNHc"/>
    <property type="match status" value="1"/>
</dbReference>
<gene>
    <name evidence="2" type="ORF">LCGC14_1529630</name>
</gene>
<accession>A0A0F9IWJ6</accession>
<evidence type="ECO:0000313" key="2">
    <source>
        <dbReference type="EMBL" id="KKM61648.1"/>
    </source>
</evidence>
<proteinExistence type="predicted"/>
<name>A0A0F9IWJ6_9ZZZZ</name>
<comment type="caution">
    <text evidence="2">The sequence shown here is derived from an EMBL/GenBank/DDBJ whole genome shotgun (WGS) entry which is preliminary data.</text>
</comment>
<reference evidence="2" key="1">
    <citation type="journal article" date="2015" name="Nature">
        <title>Complex archaea that bridge the gap between prokaryotes and eukaryotes.</title>
        <authorList>
            <person name="Spang A."/>
            <person name="Saw J.H."/>
            <person name="Jorgensen S.L."/>
            <person name="Zaremba-Niedzwiedzka K."/>
            <person name="Martijn J."/>
            <person name="Lind A.E."/>
            <person name="van Eijk R."/>
            <person name="Schleper C."/>
            <person name="Guy L."/>
            <person name="Ettema T.J."/>
        </authorList>
    </citation>
    <scope>NUCLEOTIDE SEQUENCE</scope>
</reference>
<dbReference type="GO" id="GO:0008270">
    <property type="term" value="F:zinc ion binding"/>
    <property type="evidence" value="ECO:0007669"/>
    <property type="project" value="InterPro"/>
</dbReference>